<evidence type="ECO:0000259" key="8">
    <source>
        <dbReference type="PROSITE" id="PS50110"/>
    </source>
</evidence>
<protein>
    <submittedName>
        <fullName evidence="9">Sigma-54-dependent Fis family transcriptional regulator</fullName>
    </submittedName>
</protein>
<dbReference type="InterPro" id="IPR011006">
    <property type="entry name" value="CheY-like_superfamily"/>
</dbReference>
<keyword evidence="4" id="KW-0238">DNA-binding</keyword>
<keyword evidence="2" id="KW-0067">ATP-binding</keyword>
<dbReference type="PROSITE" id="PS00675">
    <property type="entry name" value="SIGMA54_INTERACT_1"/>
    <property type="match status" value="1"/>
</dbReference>
<dbReference type="Pfam" id="PF25601">
    <property type="entry name" value="AAA_lid_14"/>
    <property type="match status" value="1"/>
</dbReference>
<dbReference type="InterPro" id="IPR009057">
    <property type="entry name" value="Homeodomain-like_sf"/>
</dbReference>
<dbReference type="PROSITE" id="PS50110">
    <property type="entry name" value="RESPONSE_REGULATORY"/>
    <property type="match status" value="1"/>
</dbReference>
<comment type="caution">
    <text evidence="9">The sequence shown here is derived from an EMBL/GenBank/DDBJ whole genome shotgun (WGS) entry which is preliminary data.</text>
</comment>
<dbReference type="Pfam" id="PF00158">
    <property type="entry name" value="Sigma54_activat"/>
    <property type="match status" value="1"/>
</dbReference>
<dbReference type="PANTHER" id="PTHR32071">
    <property type="entry name" value="TRANSCRIPTIONAL REGULATORY PROTEIN"/>
    <property type="match status" value="1"/>
</dbReference>
<evidence type="ECO:0000256" key="3">
    <source>
        <dbReference type="ARBA" id="ARBA00023015"/>
    </source>
</evidence>
<evidence type="ECO:0000256" key="4">
    <source>
        <dbReference type="ARBA" id="ARBA00023125"/>
    </source>
</evidence>
<evidence type="ECO:0000256" key="1">
    <source>
        <dbReference type="ARBA" id="ARBA00022741"/>
    </source>
</evidence>
<sequence>MAKVLVVEDNETLREGIVQVLKRMGHAALAAEGGRQGLACFQESRPDLVITDLKMDEVDGMQVLASIRAQRPEAMVIMITAFGSIETAVEAMQAGAFDFLPKPFPPELLRAKVSRALEVGAERARAERLVEENAILREDVAGSFDEAIVGDSQAMATILERVRRVAGSESTVYIHGESGTGKELVARAIHKASPRASGPFVKVNCSALAEGLLESELFGHEKGAFTGAHKRRLGRFELAEGGTIFLDEIGDIQPSTQLKLLRVLQEREFERVGGEETLHADVRVVTATHRNLHEEVARGRFREDLFYRLHIIPVELPPLRERREDVPALARHFVEKLAERTRSQARRMGEEAMALLTGYEWPGNVRELENVIEHALVFARGESIGVEDLPPALGGGTRALEGMDLSAVEASSLPEVLEALERSLIVAALEKARGIKAETARLLGIKSSALYYKLEKYGVEAPDEETSD</sequence>
<dbReference type="InterPro" id="IPR002078">
    <property type="entry name" value="Sigma_54_int"/>
</dbReference>
<dbReference type="InterPro" id="IPR027417">
    <property type="entry name" value="P-loop_NTPase"/>
</dbReference>
<dbReference type="Proteomes" id="UP000282926">
    <property type="component" value="Unassembled WGS sequence"/>
</dbReference>
<keyword evidence="10" id="KW-1185">Reference proteome</keyword>
<dbReference type="SUPFAM" id="SSF52172">
    <property type="entry name" value="CheY-like"/>
    <property type="match status" value="1"/>
</dbReference>
<accession>A0ABY0CS47</accession>
<dbReference type="RefSeq" id="WP_127780470.1">
    <property type="nucleotide sequence ID" value="NZ_SADD01000006.1"/>
</dbReference>
<reference evidence="9 10" key="1">
    <citation type="submission" date="2019-01" db="EMBL/GenBank/DDBJ databases">
        <title>Lujinxingia litoralis gen. nov., sp. nov. and Lujinxingia sediminis gen. nov., sp. nov., new members in the order Bradymonadales, isolated from coastal sediment.</title>
        <authorList>
            <person name="Li C.-M."/>
        </authorList>
    </citation>
    <scope>NUCLEOTIDE SEQUENCE [LARGE SCALE GENOMIC DNA]</scope>
    <source>
        <strain evidence="9 10">SEH01</strain>
    </source>
</reference>
<dbReference type="CDD" id="cd00009">
    <property type="entry name" value="AAA"/>
    <property type="match status" value="1"/>
</dbReference>
<dbReference type="EMBL" id="SADD01000006">
    <property type="protein sequence ID" value="RVU43650.1"/>
    <property type="molecule type" value="Genomic_DNA"/>
</dbReference>
<dbReference type="PROSITE" id="PS00676">
    <property type="entry name" value="SIGMA54_INTERACT_2"/>
    <property type="match status" value="1"/>
</dbReference>
<feature type="domain" description="Response regulatory" evidence="8">
    <location>
        <begin position="3"/>
        <end position="117"/>
    </location>
</feature>
<dbReference type="InterPro" id="IPR025943">
    <property type="entry name" value="Sigma_54_int_dom_ATP-bd_2"/>
</dbReference>
<feature type="modified residue" description="4-aspartylphosphate" evidence="6">
    <location>
        <position position="52"/>
    </location>
</feature>
<dbReference type="PANTHER" id="PTHR32071:SF117">
    <property type="entry name" value="PTS-DEPENDENT DIHYDROXYACETONE KINASE OPERON REGULATORY PROTEIN-RELATED"/>
    <property type="match status" value="1"/>
</dbReference>
<dbReference type="PRINTS" id="PR01590">
    <property type="entry name" value="HTHFIS"/>
</dbReference>
<dbReference type="SUPFAM" id="SSF52540">
    <property type="entry name" value="P-loop containing nucleoside triphosphate hydrolases"/>
    <property type="match status" value="1"/>
</dbReference>
<keyword evidence="1" id="KW-0547">Nucleotide-binding</keyword>
<dbReference type="InterPro" id="IPR002197">
    <property type="entry name" value="HTH_Fis"/>
</dbReference>
<feature type="domain" description="Sigma-54 factor interaction" evidence="7">
    <location>
        <begin position="148"/>
        <end position="377"/>
    </location>
</feature>
<evidence type="ECO:0000256" key="6">
    <source>
        <dbReference type="PROSITE-ProRule" id="PRU00169"/>
    </source>
</evidence>
<evidence type="ECO:0000313" key="10">
    <source>
        <dbReference type="Proteomes" id="UP000282926"/>
    </source>
</evidence>
<proteinExistence type="predicted"/>
<dbReference type="SMART" id="SM00448">
    <property type="entry name" value="REC"/>
    <property type="match status" value="1"/>
</dbReference>
<name>A0ABY0CS47_9DELT</name>
<dbReference type="Gene3D" id="3.40.50.2300">
    <property type="match status" value="1"/>
</dbReference>
<dbReference type="Pfam" id="PF02954">
    <property type="entry name" value="HTH_8"/>
    <property type="match status" value="1"/>
</dbReference>
<dbReference type="InterPro" id="IPR001789">
    <property type="entry name" value="Sig_transdc_resp-reg_receiver"/>
</dbReference>
<evidence type="ECO:0000259" key="7">
    <source>
        <dbReference type="PROSITE" id="PS50045"/>
    </source>
</evidence>
<dbReference type="Gene3D" id="3.40.50.300">
    <property type="entry name" value="P-loop containing nucleotide triphosphate hydrolases"/>
    <property type="match status" value="1"/>
</dbReference>
<dbReference type="PROSITE" id="PS50045">
    <property type="entry name" value="SIGMA54_INTERACT_4"/>
    <property type="match status" value="1"/>
</dbReference>
<keyword evidence="5" id="KW-0804">Transcription</keyword>
<dbReference type="InterPro" id="IPR003593">
    <property type="entry name" value="AAA+_ATPase"/>
</dbReference>
<dbReference type="Pfam" id="PF00072">
    <property type="entry name" value="Response_reg"/>
    <property type="match status" value="1"/>
</dbReference>
<dbReference type="InterPro" id="IPR025944">
    <property type="entry name" value="Sigma_54_int_dom_CS"/>
</dbReference>
<evidence type="ECO:0000256" key="2">
    <source>
        <dbReference type="ARBA" id="ARBA00022840"/>
    </source>
</evidence>
<evidence type="ECO:0000256" key="5">
    <source>
        <dbReference type="ARBA" id="ARBA00023163"/>
    </source>
</evidence>
<gene>
    <name evidence="9" type="ORF">EA187_12555</name>
</gene>
<keyword evidence="3" id="KW-0805">Transcription regulation</keyword>
<dbReference type="Gene3D" id="1.10.8.60">
    <property type="match status" value="1"/>
</dbReference>
<evidence type="ECO:0000313" key="9">
    <source>
        <dbReference type="EMBL" id="RVU43650.1"/>
    </source>
</evidence>
<dbReference type="PROSITE" id="PS00688">
    <property type="entry name" value="SIGMA54_INTERACT_3"/>
    <property type="match status" value="1"/>
</dbReference>
<organism evidence="9 10">
    <name type="scientific">Lujinxingia sediminis</name>
    <dbReference type="NCBI Taxonomy" id="2480984"/>
    <lineage>
        <taxon>Bacteria</taxon>
        <taxon>Deltaproteobacteria</taxon>
        <taxon>Bradymonadales</taxon>
        <taxon>Lujinxingiaceae</taxon>
        <taxon>Lujinxingia</taxon>
    </lineage>
</organism>
<dbReference type="SUPFAM" id="SSF46689">
    <property type="entry name" value="Homeodomain-like"/>
    <property type="match status" value="1"/>
</dbReference>
<keyword evidence="6" id="KW-0597">Phosphoprotein</keyword>
<dbReference type="Gene3D" id="1.10.10.60">
    <property type="entry name" value="Homeodomain-like"/>
    <property type="match status" value="1"/>
</dbReference>
<dbReference type="InterPro" id="IPR058031">
    <property type="entry name" value="AAA_lid_NorR"/>
</dbReference>
<dbReference type="InterPro" id="IPR025662">
    <property type="entry name" value="Sigma_54_int_dom_ATP-bd_1"/>
</dbReference>
<dbReference type="SMART" id="SM00382">
    <property type="entry name" value="AAA"/>
    <property type="match status" value="1"/>
</dbReference>